<feature type="non-terminal residue" evidence="1">
    <location>
        <position position="70"/>
    </location>
</feature>
<protein>
    <submittedName>
        <fullName evidence="1">20196_t:CDS:1</fullName>
    </submittedName>
</protein>
<organism evidence="1 2">
    <name type="scientific">Dentiscutata erythropus</name>
    <dbReference type="NCBI Taxonomy" id="1348616"/>
    <lineage>
        <taxon>Eukaryota</taxon>
        <taxon>Fungi</taxon>
        <taxon>Fungi incertae sedis</taxon>
        <taxon>Mucoromycota</taxon>
        <taxon>Glomeromycotina</taxon>
        <taxon>Glomeromycetes</taxon>
        <taxon>Diversisporales</taxon>
        <taxon>Gigasporaceae</taxon>
        <taxon>Dentiscutata</taxon>
    </lineage>
</organism>
<accession>A0A9N9K2S4</accession>
<dbReference type="Proteomes" id="UP000789405">
    <property type="component" value="Unassembled WGS sequence"/>
</dbReference>
<evidence type="ECO:0000313" key="2">
    <source>
        <dbReference type="Proteomes" id="UP000789405"/>
    </source>
</evidence>
<evidence type="ECO:0000313" key="1">
    <source>
        <dbReference type="EMBL" id="CAG8808109.1"/>
    </source>
</evidence>
<comment type="caution">
    <text evidence="1">The sequence shown here is derived from an EMBL/GenBank/DDBJ whole genome shotgun (WGS) entry which is preliminary data.</text>
</comment>
<dbReference type="OrthoDB" id="2411751at2759"/>
<dbReference type="AlphaFoldDB" id="A0A9N9K2S4"/>
<dbReference type="EMBL" id="CAJVPY010043352">
    <property type="protein sequence ID" value="CAG8808109.1"/>
    <property type="molecule type" value="Genomic_DNA"/>
</dbReference>
<feature type="non-terminal residue" evidence="1">
    <location>
        <position position="1"/>
    </location>
</feature>
<reference evidence="1" key="1">
    <citation type="submission" date="2021-06" db="EMBL/GenBank/DDBJ databases">
        <authorList>
            <person name="Kallberg Y."/>
            <person name="Tangrot J."/>
            <person name="Rosling A."/>
        </authorList>
    </citation>
    <scope>NUCLEOTIDE SEQUENCE</scope>
    <source>
        <strain evidence="1">MA453B</strain>
    </source>
</reference>
<keyword evidence="2" id="KW-1185">Reference proteome</keyword>
<gene>
    <name evidence="1" type="ORF">DERYTH_LOCUS24810</name>
</gene>
<proteinExistence type="predicted"/>
<sequence>TNIRAQNLLGIVIITSAGKFLIWGACDISVDHSYTVEVMSQIENIYNELESNSIKIACFVIDSVAAYTVA</sequence>
<name>A0A9N9K2S4_9GLOM</name>